<protein>
    <recommendedName>
        <fullName evidence="1">Peptidoglycan binding-like domain-containing protein</fullName>
    </recommendedName>
</protein>
<sequence>MTEAAVMCFQESKQLRSTGLVDEETFDALGAASSDARYSETRNLFRWVWNRYLAGQADTHRP</sequence>
<feature type="domain" description="Peptidoglycan binding-like" evidence="1">
    <location>
        <begin position="1"/>
        <end position="29"/>
    </location>
</feature>
<gene>
    <name evidence="2" type="ORF">Enr13x_33000</name>
</gene>
<dbReference type="AlphaFoldDB" id="A0A518HRG9"/>
<reference evidence="2 3" key="1">
    <citation type="submission" date="2019-03" db="EMBL/GenBank/DDBJ databases">
        <title>Deep-cultivation of Planctomycetes and their phenomic and genomic characterization uncovers novel biology.</title>
        <authorList>
            <person name="Wiegand S."/>
            <person name="Jogler M."/>
            <person name="Boedeker C."/>
            <person name="Pinto D."/>
            <person name="Vollmers J."/>
            <person name="Rivas-Marin E."/>
            <person name="Kohn T."/>
            <person name="Peeters S.H."/>
            <person name="Heuer A."/>
            <person name="Rast P."/>
            <person name="Oberbeckmann S."/>
            <person name="Bunk B."/>
            <person name="Jeske O."/>
            <person name="Meyerdierks A."/>
            <person name="Storesund J.E."/>
            <person name="Kallscheuer N."/>
            <person name="Luecker S."/>
            <person name="Lage O.M."/>
            <person name="Pohl T."/>
            <person name="Merkel B.J."/>
            <person name="Hornburger P."/>
            <person name="Mueller R.-W."/>
            <person name="Bruemmer F."/>
            <person name="Labrenz M."/>
            <person name="Spormann A.M."/>
            <person name="Op den Camp H."/>
            <person name="Overmann J."/>
            <person name="Amann R."/>
            <person name="Jetten M.S.M."/>
            <person name="Mascher T."/>
            <person name="Medema M.H."/>
            <person name="Devos D.P."/>
            <person name="Kaster A.-K."/>
            <person name="Ovreas L."/>
            <person name="Rohde M."/>
            <person name="Galperin M.Y."/>
            <person name="Jogler C."/>
        </authorList>
    </citation>
    <scope>NUCLEOTIDE SEQUENCE [LARGE SCALE GENOMIC DNA]</scope>
    <source>
        <strain evidence="2 3">Enr13</strain>
    </source>
</reference>
<organism evidence="2 3">
    <name type="scientific">Stieleria neptunia</name>
    <dbReference type="NCBI Taxonomy" id="2527979"/>
    <lineage>
        <taxon>Bacteria</taxon>
        <taxon>Pseudomonadati</taxon>
        <taxon>Planctomycetota</taxon>
        <taxon>Planctomycetia</taxon>
        <taxon>Pirellulales</taxon>
        <taxon>Pirellulaceae</taxon>
        <taxon>Stieleria</taxon>
    </lineage>
</organism>
<dbReference type="KEGG" id="snep:Enr13x_33000"/>
<dbReference type="SUPFAM" id="SSF47090">
    <property type="entry name" value="PGBD-like"/>
    <property type="match status" value="1"/>
</dbReference>
<dbReference type="InterPro" id="IPR036365">
    <property type="entry name" value="PGBD-like_sf"/>
</dbReference>
<dbReference type="InterPro" id="IPR002477">
    <property type="entry name" value="Peptidoglycan-bd-like"/>
</dbReference>
<evidence type="ECO:0000259" key="1">
    <source>
        <dbReference type="Pfam" id="PF01471"/>
    </source>
</evidence>
<evidence type="ECO:0000313" key="2">
    <source>
        <dbReference type="EMBL" id="QDV43443.1"/>
    </source>
</evidence>
<proteinExistence type="predicted"/>
<dbReference type="Proteomes" id="UP000319004">
    <property type="component" value="Chromosome"/>
</dbReference>
<dbReference type="OrthoDB" id="9791132at2"/>
<accession>A0A518HRG9</accession>
<name>A0A518HRG9_9BACT</name>
<dbReference type="Pfam" id="PF01471">
    <property type="entry name" value="PG_binding_1"/>
    <property type="match status" value="1"/>
</dbReference>
<evidence type="ECO:0000313" key="3">
    <source>
        <dbReference type="Proteomes" id="UP000319004"/>
    </source>
</evidence>
<dbReference type="EMBL" id="CP037423">
    <property type="protein sequence ID" value="QDV43443.1"/>
    <property type="molecule type" value="Genomic_DNA"/>
</dbReference>
<dbReference type="InterPro" id="IPR036366">
    <property type="entry name" value="PGBDSf"/>
</dbReference>
<dbReference type="Gene3D" id="1.10.101.10">
    <property type="entry name" value="PGBD-like superfamily/PGBD"/>
    <property type="match status" value="1"/>
</dbReference>
<keyword evidence="3" id="KW-1185">Reference proteome</keyword>